<sequence length="75" mass="7873">MAGMRFPFRESPGDLATLPHPSQEGPYVVVHFTTREGGHGVPLEFWKLGAFGVSTTQGTTGTTVGRGALDEGGRG</sequence>
<comment type="caution">
    <text evidence="2">The sequence shown here is derived from an EMBL/GenBank/DDBJ whole genome shotgun (WGS) entry which is preliminary data.</text>
</comment>
<protein>
    <submittedName>
        <fullName evidence="2">Uncharacterized protein</fullName>
    </submittedName>
</protein>
<reference evidence="2 3" key="1">
    <citation type="submission" date="2020-09" db="EMBL/GenBank/DDBJ databases">
        <title>De no assembly of potato wild relative species, Solanum commersonii.</title>
        <authorList>
            <person name="Cho K."/>
        </authorList>
    </citation>
    <scope>NUCLEOTIDE SEQUENCE [LARGE SCALE GENOMIC DNA]</scope>
    <source>
        <strain evidence="2">LZ3.2</strain>
        <tissue evidence="2">Leaf</tissue>
    </source>
</reference>
<name>A0A9J5XUZ6_SOLCO</name>
<evidence type="ECO:0000313" key="2">
    <source>
        <dbReference type="EMBL" id="KAG5591068.1"/>
    </source>
</evidence>
<dbReference type="EMBL" id="JACXVP010000008">
    <property type="protein sequence ID" value="KAG5591068.1"/>
    <property type="molecule type" value="Genomic_DNA"/>
</dbReference>
<gene>
    <name evidence="2" type="ORF">H5410_041582</name>
</gene>
<evidence type="ECO:0000313" key="3">
    <source>
        <dbReference type="Proteomes" id="UP000824120"/>
    </source>
</evidence>
<dbReference type="AlphaFoldDB" id="A0A9J5XUZ6"/>
<feature type="region of interest" description="Disordered" evidence="1">
    <location>
        <begin position="1"/>
        <end position="23"/>
    </location>
</feature>
<dbReference type="Proteomes" id="UP000824120">
    <property type="component" value="Chromosome 8"/>
</dbReference>
<evidence type="ECO:0000256" key="1">
    <source>
        <dbReference type="SAM" id="MobiDB-lite"/>
    </source>
</evidence>
<keyword evidence="3" id="KW-1185">Reference proteome</keyword>
<accession>A0A9J5XUZ6</accession>
<proteinExistence type="predicted"/>
<organism evidence="2 3">
    <name type="scientific">Solanum commersonii</name>
    <name type="common">Commerson's wild potato</name>
    <name type="synonym">Commerson's nightshade</name>
    <dbReference type="NCBI Taxonomy" id="4109"/>
    <lineage>
        <taxon>Eukaryota</taxon>
        <taxon>Viridiplantae</taxon>
        <taxon>Streptophyta</taxon>
        <taxon>Embryophyta</taxon>
        <taxon>Tracheophyta</taxon>
        <taxon>Spermatophyta</taxon>
        <taxon>Magnoliopsida</taxon>
        <taxon>eudicotyledons</taxon>
        <taxon>Gunneridae</taxon>
        <taxon>Pentapetalae</taxon>
        <taxon>asterids</taxon>
        <taxon>lamiids</taxon>
        <taxon>Solanales</taxon>
        <taxon>Solanaceae</taxon>
        <taxon>Solanoideae</taxon>
        <taxon>Solaneae</taxon>
        <taxon>Solanum</taxon>
    </lineage>
</organism>